<keyword evidence="2" id="KW-1185">Reference proteome</keyword>
<protein>
    <submittedName>
        <fullName evidence="1">Uncharacterized protein</fullName>
    </submittedName>
</protein>
<name>A0A4Z1H4I8_9HELO</name>
<evidence type="ECO:0000313" key="1">
    <source>
        <dbReference type="EMBL" id="TGO41950.1"/>
    </source>
</evidence>
<dbReference type="EMBL" id="PQXK01000014">
    <property type="protein sequence ID" value="TGO41950.1"/>
    <property type="molecule type" value="Genomic_DNA"/>
</dbReference>
<organism evidence="1 2">
    <name type="scientific">Botrytis hyacinthi</name>
    <dbReference type="NCBI Taxonomy" id="278943"/>
    <lineage>
        <taxon>Eukaryota</taxon>
        <taxon>Fungi</taxon>
        <taxon>Dikarya</taxon>
        <taxon>Ascomycota</taxon>
        <taxon>Pezizomycotina</taxon>
        <taxon>Leotiomycetes</taxon>
        <taxon>Helotiales</taxon>
        <taxon>Sclerotiniaceae</taxon>
        <taxon>Botrytis</taxon>
    </lineage>
</organism>
<evidence type="ECO:0000313" key="2">
    <source>
        <dbReference type="Proteomes" id="UP000297814"/>
    </source>
</evidence>
<comment type="caution">
    <text evidence="1">The sequence shown here is derived from an EMBL/GenBank/DDBJ whole genome shotgun (WGS) entry which is preliminary data.</text>
</comment>
<proteinExistence type="predicted"/>
<reference evidence="1 2" key="1">
    <citation type="submission" date="2017-12" db="EMBL/GenBank/DDBJ databases">
        <title>Comparative genomics of Botrytis spp.</title>
        <authorList>
            <person name="Valero-Jimenez C.A."/>
            <person name="Tapia P."/>
            <person name="Veloso J."/>
            <person name="Silva-Moreno E."/>
            <person name="Staats M."/>
            <person name="Valdes J.H."/>
            <person name="Van Kan J.A.L."/>
        </authorList>
    </citation>
    <scope>NUCLEOTIDE SEQUENCE [LARGE SCALE GENOMIC DNA]</scope>
    <source>
        <strain evidence="1 2">Bh0001</strain>
    </source>
</reference>
<sequence>MPSPGPTIKRIFVAAKNVVIQKRRSGPSLTATRSYLAFSPPLNILRNNAIPSTVFTTDSLITCEEGSMTEVPSYMHRDAILEFEHRPFGSEVPLTEDQLHVLEWLDDSEITFFEEKKTWNDVLEHEVFNDDLFFTATESEASHDESQNEGEKFEENYGVPEGDYSEYYWEAMVETCDEGRDIQQDLDDVVVRLTVIGLMTEGRKENSSAVSALGLFDEDRFETVPSVLPGEFDEAEKEDMSRDVNERLEEAQTQTQGQESQRTSSLRKTINERYLRVVEIACERLSFWQLNIARIVMRAFKLFTQLLRVLSMNTRLLRASPICEIDTDSYPA</sequence>
<dbReference type="AlphaFoldDB" id="A0A4Z1H4I8"/>
<accession>A0A4Z1H4I8</accession>
<gene>
    <name evidence="1" type="ORF">BHYA_0014g00330</name>
</gene>
<dbReference type="Proteomes" id="UP000297814">
    <property type="component" value="Unassembled WGS sequence"/>
</dbReference>